<gene>
    <name evidence="2" type="ORF">ACEWY4_019145</name>
</gene>
<dbReference type="PANTHER" id="PTHR35544:SF4">
    <property type="entry name" value="RIBOSOMAL BIOGENESIS FACTOR"/>
    <property type="match status" value="1"/>
</dbReference>
<dbReference type="AlphaFoldDB" id="A0ABD1JGS3"/>
<name>A0ABD1JGS3_9TELE</name>
<sequence length="99" mass="11188">MGKNSKKKGKKPMNVFEVANKQFKPKSKTKPVKSSLKHINTLKNEKVENLNQIFSQVQRDVKSFSKNVAVEPKKQTPVVRNPPKEAVNVDNAAQLFSQL</sequence>
<reference evidence="2 3" key="1">
    <citation type="submission" date="2024-09" db="EMBL/GenBank/DDBJ databases">
        <title>A chromosome-level genome assembly of Gray's grenadier anchovy, Coilia grayii.</title>
        <authorList>
            <person name="Fu Z."/>
        </authorList>
    </citation>
    <scope>NUCLEOTIDE SEQUENCE [LARGE SCALE GENOMIC DNA]</scope>
    <source>
        <strain evidence="2">G4</strain>
        <tissue evidence="2">Muscle</tissue>
    </source>
</reference>
<dbReference type="Pfam" id="PF15679">
    <property type="entry name" value="DUF4665"/>
    <property type="match status" value="1"/>
</dbReference>
<dbReference type="InterPro" id="IPR031389">
    <property type="entry name" value="RBIS"/>
</dbReference>
<dbReference type="PANTHER" id="PTHR35544">
    <property type="entry name" value="RIBOSOMAL BIOGENESIS FACTOR"/>
    <property type="match status" value="1"/>
</dbReference>
<feature type="region of interest" description="Disordered" evidence="1">
    <location>
        <begin position="73"/>
        <end position="99"/>
    </location>
</feature>
<organism evidence="2 3">
    <name type="scientific">Coilia grayii</name>
    <name type="common">Gray's grenadier anchovy</name>
    <dbReference type="NCBI Taxonomy" id="363190"/>
    <lineage>
        <taxon>Eukaryota</taxon>
        <taxon>Metazoa</taxon>
        <taxon>Chordata</taxon>
        <taxon>Craniata</taxon>
        <taxon>Vertebrata</taxon>
        <taxon>Euteleostomi</taxon>
        <taxon>Actinopterygii</taxon>
        <taxon>Neopterygii</taxon>
        <taxon>Teleostei</taxon>
        <taxon>Clupei</taxon>
        <taxon>Clupeiformes</taxon>
        <taxon>Clupeoidei</taxon>
        <taxon>Engraulidae</taxon>
        <taxon>Coilinae</taxon>
        <taxon>Coilia</taxon>
    </lineage>
</organism>
<evidence type="ECO:0000313" key="3">
    <source>
        <dbReference type="Proteomes" id="UP001591681"/>
    </source>
</evidence>
<accession>A0ABD1JGS3</accession>
<dbReference type="Proteomes" id="UP001591681">
    <property type="component" value="Unassembled WGS sequence"/>
</dbReference>
<protein>
    <submittedName>
        <fullName evidence="2">Uncharacterized protein</fullName>
    </submittedName>
</protein>
<evidence type="ECO:0000313" key="2">
    <source>
        <dbReference type="EMBL" id="KAL2085825.1"/>
    </source>
</evidence>
<proteinExistence type="predicted"/>
<comment type="caution">
    <text evidence="2">The sequence shown here is derived from an EMBL/GenBank/DDBJ whole genome shotgun (WGS) entry which is preliminary data.</text>
</comment>
<evidence type="ECO:0000256" key="1">
    <source>
        <dbReference type="SAM" id="MobiDB-lite"/>
    </source>
</evidence>
<dbReference type="EMBL" id="JBHFQA010000016">
    <property type="protein sequence ID" value="KAL2085825.1"/>
    <property type="molecule type" value="Genomic_DNA"/>
</dbReference>
<keyword evidence="3" id="KW-1185">Reference proteome</keyword>